<evidence type="ECO:0000256" key="5">
    <source>
        <dbReference type="HAMAP-Rule" id="MF_00014"/>
    </source>
</evidence>
<dbReference type="Gene3D" id="2.40.30.60">
    <property type="entry name" value="RimM"/>
    <property type="match status" value="1"/>
</dbReference>
<evidence type="ECO:0000313" key="8">
    <source>
        <dbReference type="EMBL" id="MDK6274277.1"/>
    </source>
</evidence>
<comment type="subunit">
    <text evidence="5">Binds ribosomal protein uS19.</text>
</comment>
<dbReference type="HAMAP" id="MF_00014">
    <property type="entry name" value="Ribosome_mat_RimM"/>
    <property type="match status" value="1"/>
</dbReference>
<dbReference type="GO" id="GO:0005840">
    <property type="term" value="C:ribosome"/>
    <property type="evidence" value="ECO:0007669"/>
    <property type="project" value="InterPro"/>
</dbReference>
<sequence length="169" mass="18299">MDVKVARIGKPHGIRGEVTVHVLTDDPETRFARGARLLTDPESNGPLTVKSARWNKRILLLGFDEVSDRNRAEELRGTMLYVEAEESSDDAWFEHDLVGLSVVVEGETIGKVSALHTGPAQDLLEVTLNDGSEALLPLVEDIIPEIDLDAATVIATPPPGLLELDGGDQ</sequence>
<dbReference type="RefSeq" id="WP_101629439.1">
    <property type="nucleotide sequence ID" value="NZ_JASODW010000001.1"/>
</dbReference>
<dbReference type="GO" id="GO:0043022">
    <property type="term" value="F:ribosome binding"/>
    <property type="evidence" value="ECO:0007669"/>
    <property type="project" value="InterPro"/>
</dbReference>
<comment type="function">
    <text evidence="5">An accessory protein needed during the final step in the assembly of 30S ribosomal subunit, possibly for assembly of the head region. Essential for efficient processing of 16S rRNA. May be needed both before and after RbfA during the maturation of 16S rRNA. It has affinity for free ribosomal 30S subunits but not for 70S ribosomes.</text>
</comment>
<dbReference type="SUPFAM" id="SSF50447">
    <property type="entry name" value="Translation proteins"/>
    <property type="match status" value="1"/>
</dbReference>
<dbReference type="PANTHER" id="PTHR33692:SF1">
    <property type="entry name" value="RIBOSOME MATURATION FACTOR RIMM"/>
    <property type="match status" value="1"/>
</dbReference>
<name>A0AAP4C5V6_9MICC</name>
<evidence type="ECO:0000313" key="9">
    <source>
        <dbReference type="Proteomes" id="UP001240483"/>
    </source>
</evidence>
<reference evidence="8" key="1">
    <citation type="submission" date="2023-05" db="EMBL/GenBank/DDBJ databases">
        <title>Cataloging the Phylogenetic Diversity of Human Bladder Bacteria.</title>
        <authorList>
            <person name="Du J."/>
        </authorList>
    </citation>
    <scope>NUCLEOTIDE SEQUENCE</scope>
    <source>
        <strain evidence="8">UMB9978</strain>
    </source>
</reference>
<dbReference type="PANTHER" id="PTHR33692">
    <property type="entry name" value="RIBOSOME MATURATION FACTOR RIMM"/>
    <property type="match status" value="1"/>
</dbReference>
<comment type="domain">
    <text evidence="5">The PRC barrel domain binds ribosomal protein uS19.</text>
</comment>
<comment type="caution">
    <text evidence="8">The sequence shown here is derived from an EMBL/GenBank/DDBJ whole genome shotgun (WGS) entry which is preliminary data.</text>
</comment>
<feature type="domain" description="RimM N-terminal" evidence="6">
    <location>
        <begin position="5"/>
        <end position="85"/>
    </location>
</feature>
<keyword evidence="2 5" id="KW-0690">Ribosome biogenesis</keyword>
<dbReference type="Gene3D" id="2.30.30.240">
    <property type="entry name" value="PRC-barrel domain"/>
    <property type="match status" value="1"/>
</dbReference>
<evidence type="ECO:0000256" key="2">
    <source>
        <dbReference type="ARBA" id="ARBA00022517"/>
    </source>
</evidence>
<dbReference type="GO" id="GO:0006364">
    <property type="term" value="P:rRNA processing"/>
    <property type="evidence" value="ECO:0007669"/>
    <property type="project" value="UniProtKB-UniRule"/>
</dbReference>
<dbReference type="Pfam" id="PF24986">
    <property type="entry name" value="PRC_RimM"/>
    <property type="match status" value="1"/>
</dbReference>
<keyword evidence="3 5" id="KW-0698">rRNA processing</keyword>
<evidence type="ECO:0000256" key="4">
    <source>
        <dbReference type="ARBA" id="ARBA00023186"/>
    </source>
</evidence>
<evidence type="ECO:0000256" key="3">
    <source>
        <dbReference type="ARBA" id="ARBA00022552"/>
    </source>
</evidence>
<dbReference type="SUPFAM" id="SSF50346">
    <property type="entry name" value="PRC-barrel domain"/>
    <property type="match status" value="1"/>
</dbReference>
<dbReference type="NCBIfam" id="TIGR02273">
    <property type="entry name" value="16S_RimM"/>
    <property type="match status" value="1"/>
</dbReference>
<dbReference type="InterPro" id="IPR011033">
    <property type="entry name" value="PRC_barrel-like_sf"/>
</dbReference>
<organism evidence="8 9">
    <name type="scientific">Pseudoglutamicibacter cumminsii</name>
    <dbReference type="NCBI Taxonomy" id="156979"/>
    <lineage>
        <taxon>Bacteria</taxon>
        <taxon>Bacillati</taxon>
        <taxon>Actinomycetota</taxon>
        <taxon>Actinomycetes</taxon>
        <taxon>Micrococcales</taxon>
        <taxon>Micrococcaceae</taxon>
        <taxon>Pseudoglutamicibacter</taxon>
    </lineage>
</organism>
<evidence type="ECO:0000259" key="7">
    <source>
        <dbReference type="Pfam" id="PF24986"/>
    </source>
</evidence>
<dbReference type="Proteomes" id="UP001240483">
    <property type="component" value="Unassembled WGS sequence"/>
</dbReference>
<dbReference type="Pfam" id="PF01782">
    <property type="entry name" value="RimM"/>
    <property type="match status" value="1"/>
</dbReference>
<proteinExistence type="inferred from homology"/>
<feature type="domain" description="Ribosome maturation factor RimM PRC barrel" evidence="7">
    <location>
        <begin position="95"/>
        <end position="161"/>
    </location>
</feature>
<dbReference type="InterPro" id="IPR056792">
    <property type="entry name" value="PRC_RimM"/>
</dbReference>
<protein>
    <recommendedName>
        <fullName evidence="5">Ribosome maturation factor RimM</fullName>
    </recommendedName>
</protein>
<dbReference type="EMBL" id="JASODW010000001">
    <property type="protein sequence ID" value="MDK6274277.1"/>
    <property type="molecule type" value="Genomic_DNA"/>
</dbReference>
<comment type="similarity">
    <text evidence="5">Belongs to the RimM family.</text>
</comment>
<dbReference type="InterPro" id="IPR009000">
    <property type="entry name" value="Transl_B-barrel_sf"/>
</dbReference>
<evidence type="ECO:0000256" key="1">
    <source>
        <dbReference type="ARBA" id="ARBA00022490"/>
    </source>
</evidence>
<keyword evidence="1 5" id="KW-0963">Cytoplasm</keyword>
<dbReference type="AlphaFoldDB" id="A0AAP4C5V6"/>
<comment type="subcellular location">
    <subcellularLocation>
        <location evidence="5">Cytoplasm</location>
    </subcellularLocation>
</comment>
<dbReference type="InterPro" id="IPR002676">
    <property type="entry name" value="RimM_N"/>
</dbReference>
<dbReference type="InterPro" id="IPR036976">
    <property type="entry name" value="RimM_N_sf"/>
</dbReference>
<evidence type="ECO:0000259" key="6">
    <source>
        <dbReference type="Pfam" id="PF01782"/>
    </source>
</evidence>
<accession>A0AAP4C5V6</accession>
<gene>
    <name evidence="5 8" type="primary">rimM</name>
    <name evidence="8" type="ORF">QP116_00675</name>
</gene>
<dbReference type="GO" id="GO:0005737">
    <property type="term" value="C:cytoplasm"/>
    <property type="evidence" value="ECO:0007669"/>
    <property type="project" value="UniProtKB-SubCell"/>
</dbReference>
<keyword evidence="4 5" id="KW-0143">Chaperone</keyword>
<dbReference type="InterPro" id="IPR011961">
    <property type="entry name" value="RimM"/>
</dbReference>
<dbReference type="GO" id="GO:0042274">
    <property type="term" value="P:ribosomal small subunit biogenesis"/>
    <property type="evidence" value="ECO:0007669"/>
    <property type="project" value="UniProtKB-UniRule"/>
</dbReference>